<organism evidence="3 4">
    <name type="scientific">Phialocephala subalpina</name>
    <dbReference type="NCBI Taxonomy" id="576137"/>
    <lineage>
        <taxon>Eukaryota</taxon>
        <taxon>Fungi</taxon>
        <taxon>Dikarya</taxon>
        <taxon>Ascomycota</taxon>
        <taxon>Pezizomycotina</taxon>
        <taxon>Leotiomycetes</taxon>
        <taxon>Helotiales</taxon>
        <taxon>Mollisiaceae</taxon>
        <taxon>Phialocephala</taxon>
        <taxon>Phialocephala fortinii species complex</taxon>
    </lineage>
</organism>
<evidence type="ECO:0000313" key="4">
    <source>
        <dbReference type="Proteomes" id="UP000184330"/>
    </source>
</evidence>
<dbReference type="Proteomes" id="UP000184330">
    <property type="component" value="Unassembled WGS sequence"/>
</dbReference>
<dbReference type="AlphaFoldDB" id="A0A1L7XIZ2"/>
<sequence length="1265" mass="137945">MARVLAKKNVAKILRAAQSGDEVAEDAQGKLPDGHMGGKYGIEARQHVSANSQDLWIWNYTGSNELVLPKPNPTPSPAVLQQYFQVQAPQFSLDPKTINTFYPPAGSQDEGRILPHIVFNDPHLPWAREAGVGYDFLGNPIDPSHKPSIGGRNLVPWMAVVVFDPGELLLSPADAASIGLINSTDPATYDPTKDIKTPNSTVSTYIPTKLPSDGAYQMTIGDYFTKIPIHRIYYEAGYDGTTDPNPDPVSVIFPKKSMLEEIFGSKATPSIPTDPVELAKSDRRFEAQKLMAHVRHVNTMGFPDAGAEEEGYFSVVVSSRTGQVKNVRPTPQIVHLVSIEHYDSTIMNVKSPVKTLSGNERVGVVSLCSWMYTCIPEPADFVDTMKALAEKMQPLKPPKDALKAMLNSAGTSKARKAVQILHDRLDKSYTISRWRTATGEETAAFNRGPLVGAPTPIVPAQTQTTWPALSMTGKDYQIFDHDIGLMDVTYSSAWALGKLVAISDSPFNAALLRFRSLVWTNAASTTRMQINGISDASHVLSRATSAIDAAHRVNNDFNGTVARINSMSKDSVAPPLSHPDVAPIFSKALTQTIDRYTSDVTGETLYNDFNLSQAANADWELIHGWISDCLYLAHIPAHYLFPEPSWLRAQPDLNAPIVPNLPPEALRFFFIDHAWLDCFIDGALSCANHLEPDYDSTRIRIKEVYNYYLSNNIVGKEGLKPPVPRFGFILRSSVVKAIPDLKITVLCWLWDPKTGTYVLDGLDPKTPPRNPVQRLTKLDDFTIMCLLDCALEEIQEIKISQPPHQQRYAIGHGMVTTHDGVTYPELEVRMLYTDPNDAPEAPGDAGSWPPLPGPDSDPPGHEQPTEQTEINFWTESSRVINPIVIADTVRDALLSSQKYKGMYTDQVSNAALMGLELNDPCYALVIDRPAPAPSKTGFPVFTRQLWTGATPASVAAPLNPSGTLPPAPPLVNLSPPPGKAIKLPTASPPQRQTTPAIPLPRPPRLNSSAVITVPRSLATSTPGIGAISGPQFTLIFHVDYRPPPPTPRLMPNGVAYAPKDYLPTGTPYLYDIIIAIRRKHPQENPGHRLVDLSVEMPVTTSTTSTDKKAPEPLLPLLGYKGPGARMVRNPRFVPITYNTDDGATFGIKLIPRSGDAAATIALDDKGASSDASVRLAQCPVASTVRPFNVAVAAMDPKTGKGTGSTVGRRRGLVNLVLRETYIVPGGSGGFKQVLMITDGARPRQQEVPLQAVKKDEPDPGDTDWN</sequence>
<proteinExistence type="predicted"/>
<feature type="region of interest" description="Disordered" evidence="2">
    <location>
        <begin position="1241"/>
        <end position="1265"/>
    </location>
</feature>
<dbReference type="PANTHER" id="PTHR13037">
    <property type="entry name" value="FORMIN"/>
    <property type="match status" value="1"/>
</dbReference>
<keyword evidence="1" id="KW-0945">Host-virus interaction</keyword>
<dbReference type="PANTHER" id="PTHR13037:SF24">
    <property type="entry name" value="POLYCOMB PROTEIN PCL-RELATED"/>
    <property type="match status" value="1"/>
</dbReference>
<gene>
    <name evidence="3" type="ORF">PAC_14910</name>
</gene>
<name>A0A1L7XIZ2_9HELO</name>
<dbReference type="EMBL" id="FJOG01000029">
    <property type="protein sequence ID" value="CZR65010.1"/>
    <property type="molecule type" value="Genomic_DNA"/>
</dbReference>
<evidence type="ECO:0000313" key="3">
    <source>
        <dbReference type="EMBL" id="CZR65010.1"/>
    </source>
</evidence>
<accession>A0A1L7XIZ2</accession>
<evidence type="ECO:0000256" key="1">
    <source>
        <dbReference type="ARBA" id="ARBA00022581"/>
    </source>
</evidence>
<evidence type="ECO:0000256" key="2">
    <source>
        <dbReference type="SAM" id="MobiDB-lite"/>
    </source>
</evidence>
<feature type="region of interest" description="Disordered" evidence="2">
    <location>
        <begin position="834"/>
        <end position="866"/>
    </location>
</feature>
<dbReference type="STRING" id="576137.A0A1L7XIZ2"/>
<feature type="region of interest" description="Disordered" evidence="2">
    <location>
        <begin position="985"/>
        <end position="1005"/>
    </location>
</feature>
<dbReference type="OrthoDB" id="3029913at2759"/>
<protein>
    <submittedName>
        <fullName evidence="3">Uncharacterized protein</fullName>
    </submittedName>
</protein>
<reference evidence="3 4" key="1">
    <citation type="submission" date="2016-03" db="EMBL/GenBank/DDBJ databases">
        <authorList>
            <person name="Ploux O."/>
        </authorList>
    </citation>
    <scope>NUCLEOTIDE SEQUENCE [LARGE SCALE GENOMIC DNA]</scope>
    <source>
        <strain evidence="3 4">UAMH 11012</strain>
    </source>
</reference>
<keyword evidence="4" id="KW-1185">Reference proteome</keyword>